<dbReference type="PANTHER" id="PTHR47893">
    <property type="entry name" value="REGULATORY PROTEIN PCHR"/>
    <property type="match status" value="1"/>
</dbReference>
<dbReference type="GO" id="GO:0003700">
    <property type="term" value="F:DNA-binding transcription factor activity"/>
    <property type="evidence" value="ECO:0007669"/>
    <property type="project" value="InterPro"/>
</dbReference>
<evidence type="ECO:0000256" key="2">
    <source>
        <dbReference type="ARBA" id="ARBA00023125"/>
    </source>
</evidence>
<dbReference type="InterPro" id="IPR020449">
    <property type="entry name" value="Tscrpt_reg_AraC-type_HTH"/>
</dbReference>
<dbReference type="InterPro" id="IPR009057">
    <property type="entry name" value="Homeodomain-like_sf"/>
</dbReference>
<dbReference type="PANTHER" id="PTHR47893:SF1">
    <property type="entry name" value="REGULATORY PROTEIN PCHR"/>
    <property type="match status" value="1"/>
</dbReference>
<dbReference type="Gene3D" id="1.10.10.60">
    <property type="entry name" value="Homeodomain-like"/>
    <property type="match status" value="1"/>
</dbReference>
<feature type="domain" description="HTH araC/xylS-type" evidence="4">
    <location>
        <begin position="221"/>
        <end position="319"/>
    </location>
</feature>
<dbReference type="PROSITE" id="PS01124">
    <property type="entry name" value="HTH_ARAC_FAMILY_2"/>
    <property type="match status" value="1"/>
</dbReference>
<dbReference type="AlphaFoldDB" id="A0A7J5TZF0"/>
<accession>A0A7J5TZF0</accession>
<comment type="caution">
    <text evidence="5">The sequence shown here is derived from an EMBL/GenBank/DDBJ whole genome shotgun (WGS) entry which is preliminary data.</text>
</comment>
<proteinExistence type="predicted"/>
<evidence type="ECO:0000256" key="3">
    <source>
        <dbReference type="ARBA" id="ARBA00023163"/>
    </source>
</evidence>
<dbReference type="Pfam" id="PF12833">
    <property type="entry name" value="HTH_18"/>
    <property type="match status" value="1"/>
</dbReference>
<dbReference type="RefSeq" id="WP_152125356.1">
    <property type="nucleotide sequence ID" value="NZ_WELI01000006.1"/>
</dbReference>
<protein>
    <submittedName>
        <fullName evidence="5">Helix-turn-helix domain-containing protein</fullName>
    </submittedName>
</protein>
<dbReference type="EMBL" id="WELI01000006">
    <property type="protein sequence ID" value="KAB7729276.1"/>
    <property type="molecule type" value="Genomic_DNA"/>
</dbReference>
<evidence type="ECO:0000259" key="4">
    <source>
        <dbReference type="PROSITE" id="PS01124"/>
    </source>
</evidence>
<gene>
    <name evidence="5" type="ORF">F5984_16725</name>
</gene>
<reference evidence="5 6" key="1">
    <citation type="submission" date="2019-10" db="EMBL/GenBank/DDBJ databases">
        <title>Rudanella paleaurantiibacter sp. nov., isolated from sludge.</title>
        <authorList>
            <person name="Xu S.Q."/>
        </authorList>
    </citation>
    <scope>NUCLEOTIDE SEQUENCE [LARGE SCALE GENOMIC DNA]</scope>
    <source>
        <strain evidence="5 6">HX-22-17</strain>
    </source>
</reference>
<evidence type="ECO:0000256" key="1">
    <source>
        <dbReference type="ARBA" id="ARBA00023015"/>
    </source>
</evidence>
<evidence type="ECO:0000313" key="6">
    <source>
        <dbReference type="Proteomes" id="UP000488299"/>
    </source>
</evidence>
<keyword evidence="1" id="KW-0805">Transcription regulation</keyword>
<dbReference type="SUPFAM" id="SSF46689">
    <property type="entry name" value="Homeodomain-like"/>
    <property type="match status" value="2"/>
</dbReference>
<dbReference type="PRINTS" id="PR00032">
    <property type="entry name" value="HTHARAC"/>
</dbReference>
<keyword evidence="2" id="KW-0238">DNA-binding</keyword>
<dbReference type="InterPro" id="IPR018060">
    <property type="entry name" value="HTH_AraC"/>
</dbReference>
<name>A0A7J5TZF0_9BACT</name>
<dbReference type="InterPro" id="IPR053142">
    <property type="entry name" value="PchR_regulatory_protein"/>
</dbReference>
<organism evidence="5 6">
    <name type="scientific">Rudanella paleaurantiibacter</name>
    <dbReference type="NCBI Taxonomy" id="2614655"/>
    <lineage>
        <taxon>Bacteria</taxon>
        <taxon>Pseudomonadati</taxon>
        <taxon>Bacteroidota</taxon>
        <taxon>Cytophagia</taxon>
        <taxon>Cytophagales</taxon>
        <taxon>Cytophagaceae</taxon>
        <taxon>Rudanella</taxon>
    </lineage>
</organism>
<keyword evidence="3" id="KW-0804">Transcription</keyword>
<sequence>MKLAVLISDTNQVLTELPPSRFNGCYDPESGPLVLPLPQGGEVSVQAVTLRPGVLLMWGSYAVRQPTQLRISGEQATIGLHFVQTGALALRGQNTPAPLRVAANQHVVWFDNTPEIGFDLSPTEPSRTVSVYMLPAIFSQLTGRRPSATETGQLRAGQLITATMHTVLEQITDCAMSGAVRRLFLEAKAMELLALQLRSYDGSDPQPAPTEAPHPDTPKLHEVLALLQDQYTSPPTLGELSRAVGLNEYKLKKGFKQLFNDSIYGWVLNYRLERAYELLKTGQHSVSEVAYTVGYQHPAHFTTAFRKKYGMPPREVGGAGALPE</sequence>
<keyword evidence="6" id="KW-1185">Reference proteome</keyword>
<dbReference type="SMART" id="SM00342">
    <property type="entry name" value="HTH_ARAC"/>
    <property type="match status" value="1"/>
</dbReference>
<dbReference type="Proteomes" id="UP000488299">
    <property type="component" value="Unassembled WGS sequence"/>
</dbReference>
<evidence type="ECO:0000313" key="5">
    <source>
        <dbReference type="EMBL" id="KAB7729276.1"/>
    </source>
</evidence>
<dbReference type="GO" id="GO:0043565">
    <property type="term" value="F:sequence-specific DNA binding"/>
    <property type="evidence" value="ECO:0007669"/>
    <property type="project" value="InterPro"/>
</dbReference>